<dbReference type="RefSeq" id="WP_014244447.1">
    <property type="nucleotide sequence ID" value="NC_016620.1"/>
</dbReference>
<dbReference type="STRING" id="862908.BMS_1846"/>
<dbReference type="Proteomes" id="UP000008963">
    <property type="component" value="Chromosome"/>
</dbReference>
<dbReference type="InterPro" id="IPR015867">
    <property type="entry name" value="N-reg_PII/ATP_PRibTrfase_C"/>
</dbReference>
<dbReference type="KEGG" id="bmx:BMS_1846"/>
<accession>E1X206</accession>
<proteinExistence type="predicted"/>
<protein>
    <recommendedName>
        <fullName evidence="3">NGG1p interacting factor NIF3</fullName>
    </recommendedName>
</protein>
<dbReference type="Gene3D" id="3.30.70.120">
    <property type="match status" value="1"/>
</dbReference>
<evidence type="ECO:0000313" key="2">
    <source>
        <dbReference type="Proteomes" id="UP000008963"/>
    </source>
</evidence>
<name>E1X206_HALMS</name>
<organism evidence="1 2">
    <name type="scientific">Halobacteriovorax marinus (strain ATCC BAA-682 / DSM 15412 / SJ)</name>
    <name type="common">Bacteriovorax marinus</name>
    <dbReference type="NCBI Taxonomy" id="862908"/>
    <lineage>
        <taxon>Bacteria</taxon>
        <taxon>Pseudomonadati</taxon>
        <taxon>Bdellovibrionota</taxon>
        <taxon>Bacteriovoracia</taxon>
        <taxon>Bacteriovoracales</taxon>
        <taxon>Halobacteriovoraceae</taxon>
        <taxon>Halobacteriovorax</taxon>
    </lineage>
</organism>
<dbReference type="eggNOG" id="COG3323">
    <property type="taxonomic scope" value="Bacteria"/>
</dbReference>
<gene>
    <name evidence="1" type="ordered locus">BMS_1846</name>
</gene>
<evidence type="ECO:0000313" key="1">
    <source>
        <dbReference type="EMBL" id="CBW26666.1"/>
    </source>
</evidence>
<dbReference type="PATRIC" id="fig|862908.3.peg.1750"/>
<dbReference type="EMBL" id="FQ312005">
    <property type="protein sequence ID" value="CBW26666.1"/>
    <property type="molecule type" value="Genomic_DNA"/>
</dbReference>
<reference evidence="2" key="1">
    <citation type="journal article" date="2013" name="ISME J.">
        <title>A small predatory core genome in the divergent marine Bacteriovorax marinus SJ and the terrestrial Bdellovibrio bacteriovorus.</title>
        <authorList>
            <person name="Crossman L.C."/>
            <person name="Chen H."/>
            <person name="Cerdeno-Tarraga A.M."/>
            <person name="Brooks K."/>
            <person name="Quail M.A."/>
            <person name="Pineiro S.A."/>
            <person name="Hobley L."/>
            <person name="Sockett R.E."/>
            <person name="Bentley S.D."/>
            <person name="Parkhill J."/>
            <person name="Williams H.N."/>
            <person name="Stine O.C."/>
        </authorList>
    </citation>
    <scope>NUCLEOTIDE SEQUENCE [LARGE SCALE GENOMIC DNA]</scope>
    <source>
        <strain evidence="2">ATCC BAA-682 / DSM 15412 / SJ</strain>
    </source>
</reference>
<dbReference type="OrthoDB" id="9795763at2"/>
<dbReference type="SUPFAM" id="SSF102705">
    <property type="entry name" value="NIF3 (NGG1p interacting factor 3)-like"/>
    <property type="match status" value="1"/>
</dbReference>
<dbReference type="FunFam" id="3.30.70.120:FF:000006">
    <property type="entry name" value="GTP cyclohydrolase 1 type 2 homolog"/>
    <property type="match status" value="1"/>
</dbReference>
<keyword evidence="2" id="KW-1185">Reference proteome</keyword>
<dbReference type="PANTHER" id="PTHR41774:SF1">
    <property type="entry name" value="NGG1P INTERACTING FACTOR NIF3"/>
    <property type="match status" value="1"/>
</dbReference>
<dbReference type="PANTHER" id="PTHR41774">
    <property type="match status" value="1"/>
</dbReference>
<dbReference type="HOGENOM" id="CLU_120084_3_0_7"/>
<sequence>MKKIIVFVPKSHIEQVKEALFKAGAGRIGNYDKCCFETVGMGQFRPLKGSQAFIGKVGELEKVEEVKLELVCENNLIQGALSEMIEAHPYEIPAYEVYSLDDC</sequence>
<dbReference type="AlphaFoldDB" id="E1X206"/>
<dbReference type="InterPro" id="IPR036069">
    <property type="entry name" value="DUF34/NIF3_sf"/>
</dbReference>
<evidence type="ECO:0008006" key="3">
    <source>
        <dbReference type="Google" id="ProtNLM"/>
    </source>
</evidence>